<proteinExistence type="predicted"/>
<reference evidence="1" key="1">
    <citation type="journal article" date="2022" name="bioRxiv">
        <title>Discovery and biosynthetic assessment of Streptomyces ortus sp nov. isolated from a deep-sea sponge.</title>
        <authorList>
            <person name="Williams S.E."/>
        </authorList>
    </citation>
    <scope>NUCLEOTIDE SEQUENCE</scope>
    <source>
        <strain evidence="1">A15ISP2-DRY2</strain>
    </source>
</reference>
<dbReference type="EMBL" id="JAIFZO010000002">
    <property type="protein sequence ID" value="MCX4238844.1"/>
    <property type="molecule type" value="Genomic_DNA"/>
</dbReference>
<name>A0ABT3VFX0_9ACTN</name>
<dbReference type="RefSeq" id="WP_267031101.1">
    <property type="nucleotide sequence ID" value="NZ_JAIFZO010000002.1"/>
</dbReference>
<protein>
    <submittedName>
        <fullName evidence="1">Uncharacterized protein</fullName>
    </submittedName>
</protein>
<organism evidence="1 2">
    <name type="scientific">Streptomyces ortus</name>
    <dbReference type="NCBI Taxonomy" id="2867268"/>
    <lineage>
        <taxon>Bacteria</taxon>
        <taxon>Bacillati</taxon>
        <taxon>Actinomycetota</taxon>
        <taxon>Actinomycetes</taxon>
        <taxon>Kitasatosporales</taxon>
        <taxon>Streptomycetaceae</taxon>
        <taxon>Streptomyces</taxon>
    </lineage>
</organism>
<gene>
    <name evidence="1" type="ORF">K3769_39955</name>
</gene>
<comment type="caution">
    <text evidence="1">The sequence shown here is derived from an EMBL/GenBank/DDBJ whole genome shotgun (WGS) entry which is preliminary data.</text>
</comment>
<evidence type="ECO:0000313" key="2">
    <source>
        <dbReference type="Proteomes" id="UP001165590"/>
    </source>
</evidence>
<keyword evidence="2" id="KW-1185">Reference proteome</keyword>
<dbReference type="Proteomes" id="UP001165590">
    <property type="component" value="Unassembled WGS sequence"/>
</dbReference>
<evidence type="ECO:0000313" key="1">
    <source>
        <dbReference type="EMBL" id="MCX4238844.1"/>
    </source>
</evidence>
<sequence length="186" mass="19562">MGVALLAAVSTAVWIAVWIATRGEDEPPVRYTAEMPSAFGDYRLAGPGESLWDKTGIGENLDPTTETAHATYLRADDRKSFIITVDLDPVADVSDAGKGDDVISMILGTSVESGEAKSYDPGPIAGKLLCVQYAVNGTTSSRCLWGNGTALVTAQPVVTSGPRPTPGQTATEVRSFLSELHVHAVK</sequence>
<accession>A0ABT3VFX0</accession>